<comment type="caution">
    <text evidence="12">Lacks conserved residue(s) required for the propagation of feature annotation.</text>
</comment>
<dbReference type="GO" id="GO:0035999">
    <property type="term" value="P:tetrahydrofolate interconversion"/>
    <property type="evidence" value="ECO:0007669"/>
    <property type="project" value="UniProtKB-UniRule"/>
</dbReference>
<feature type="binding site" evidence="12">
    <location>
        <begin position="165"/>
        <end position="167"/>
    </location>
    <ligand>
        <name>NADP(+)</name>
        <dbReference type="ChEBI" id="CHEBI:58349"/>
    </ligand>
</feature>
<evidence type="ECO:0000256" key="7">
    <source>
        <dbReference type="ARBA" id="ARBA00023002"/>
    </source>
</evidence>
<keyword evidence="8 12" id="KW-0368">Histidine biosynthesis</keyword>
<feature type="domain" description="Tetrahydrofolate dehydrogenase/cyclohydrolase NAD(P)-binding" evidence="14">
    <location>
        <begin position="139"/>
        <end position="281"/>
    </location>
</feature>
<keyword evidence="10 12" id="KW-0511">Multifunctional enzyme</keyword>
<dbReference type="NCBIfam" id="NF010783">
    <property type="entry name" value="PRK14186.1"/>
    <property type="match status" value="1"/>
</dbReference>
<comment type="catalytic activity">
    <reaction evidence="11 12">
        <text>(6R)-5,10-methenyltetrahydrofolate + H2O = (6R)-10-formyltetrahydrofolate + H(+)</text>
        <dbReference type="Rhea" id="RHEA:23700"/>
        <dbReference type="ChEBI" id="CHEBI:15377"/>
        <dbReference type="ChEBI" id="CHEBI:15378"/>
        <dbReference type="ChEBI" id="CHEBI:57455"/>
        <dbReference type="ChEBI" id="CHEBI:195366"/>
        <dbReference type="EC" id="3.5.4.9"/>
    </reaction>
</comment>
<evidence type="ECO:0000256" key="10">
    <source>
        <dbReference type="ARBA" id="ARBA00023268"/>
    </source>
</evidence>
<dbReference type="PROSITE" id="PS00767">
    <property type="entry name" value="THF_DHG_CYH_2"/>
    <property type="match status" value="1"/>
</dbReference>
<gene>
    <name evidence="12" type="primary">folD</name>
    <name evidence="15" type="ORF">BK138_13285</name>
</gene>
<sequence>MTASIINGKQVSEDIRTGIAAEVKELAAKGVTPGLAVVLVGEDPASQVYVRNKEKACHDLGYYSEVHRLPASTTQEDLLALVDKLNKQDTIDGILVQLPLPGHIDEKAVINAIAVDKDVDGFHPVNVGNLVIGDDSLLPCTPAGVIELIKRAGVELAGKHAVVIGRSNIVGKPVSLLLQRENATVTMCHSRTIGMADIARQADILVVAIGRANFIDASFVKPGAVVIDVGMNRLENGKLAGDVDFESVKEVSGPITPVPGGVGPMTITMLMQNTLIAAKRHHGLA</sequence>
<protein>
    <recommendedName>
        <fullName evidence="12">Bifunctional protein FolD</fullName>
    </recommendedName>
    <domain>
        <recommendedName>
            <fullName evidence="12">Methylenetetrahydrofolate dehydrogenase</fullName>
            <ecNumber evidence="12">1.5.1.5</ecNumber>
        </recommendedName>
    </domain>
    <domain>
        <recommendedName>
            <fullName evidence="12">Methenyltetrahydrofolate cyclohydrolase</fullName>
            <ecNumber evidence="12">3.5.4.9</ecNumber>
        </recommendedName>
    </domain>
</protein>
<evidence type="ECO:0000256" key="4">
    <source>
        <dbReference type="ARBA" id="ARBA00022755"/>
    </source>
</evidence>
<dbReference type="Gene3D" id="3.40.50.10860">
    <property type="entry name" value="Leucine Dehydrogenase, chain A, domain 1"/>
    <property type="match status" value="1"/>
</dbReference>
<dbReference type="UniPathway" id="UPA00193"/>
<evidence type="ECO:0000256" key="1">
    <source>
        <dbReference type="ARBA" id="ARBA00004777"/>
    </source>
</evidence>
<dbReference type="InterPro" id="IPR020631">
    <property type="entry name" value="THF_DH/CycHdrlase_NAD-bd_dom"/>
</dbReference>
<dbReference type="GO" id="GO:0006164">
    <property type="term" value="P:purine nucleotide biosynthetic process"/>
    <property type="evidence" value="ECO:0007669"/>
    <property type="project" value="UniProtKB-KW"/>
</dbReference>
<dbReference type="SUPFAM" id="SSF51735">
    <property type="entry name" value="NAD(P)-binding Rossmann-fold domains"/>
    <property type="match status" value="1"/>
</dbReference>
<dbReference type="InterPro" id="IPR000672">
    <property type="entry name" value="THF_DH/CycHdrlase"/>
</dbReference>
<evidence type="ECO:0000256" key="9">
    <source>
        <dbReference type="ARBA" id="ARBA00023167"/>
    </source>
</evidence>
<dbReference type="AlphaFoldDB" id="A0A1R1EUY1"/>
<dbReference type="InterPro" id="IPR020867">
    <property type="entry name" value="THF_DH/CycHdrlase_CS"/>
</dbReference>
<keyword evidence="16" id="KW-1185">Reference proteome</keyword>
<dbReference type="FunFam" id="3.40.50.10860:FF:000001">
    <property type="entry name" value="Bifunctional protein FolD"/>
    <property type="match status" value="1"/>
</dbReference>
<dbReference type="EC" id="1.5.1.5" evidence="12"/>
<evidence type="ECO:0000256" key="11">
    <source>
        <dbReference type="ARBA" id="ARBA00036357"/>
    </source>
</evidence>
<keyword evidence="6 12" id="KW-0521">NADP</keyword>
<accession>A0A1R1EUY1</accession>
<dbReference type="GO" id="GO:0004488">
    <property type="term" value="F:methylenetetrahydrofolate dehydrogenase (NADP+) activity"/>
    <property type="evidence" value="ECO:0007669"/>
    <property type="project" value="UniProtKB-UniRule"/>
</dbReference>
<keyword evidence="3 12" id="KW-0028">Amino-acid biosynthesis</keyword>
<dbReference type="Pfam" id="PF00763">
    <property type="entry name" value="THF_DHG_CYH"/>
    <property type="match status" value="1"/>
</dbReference>
<dbReference type="Gene3D" id="3.40.50.720">
    <property type="entry name" value="NAD(P)-binding Rossmann-like Domain"/>
    <property type="match status" value="1"/>
</dbReference>
<evidence type="ECO:0000256" key="12">
    <source>
        <dbReference type="HAMAP-Rule" id="MF_01576"/>
    </source>
</evidence>
<evidence type="ECO:0000256" key="8">
    <source>
        <dbReference type="ARBA" id="ARBA00023102"/>
    </source>
</evidence>
<comment type="subunit">
    <text evidence="12">Homodimer.</text>
</comment>
<keyword evidence="7 12" id="KW-0560">Oxidoreductase</keyword>
<dbReference type="PANTHER" id="PTHR48099:SF5">
    <property type="entry name" value="C-1-TETRAHYDROFOLATE SYNTHASE, CYTOPLASMIC"/>
    <property type="match status" value="1"/>
</dbReference>
<comment type="similarity">
    <text evidence="12">Belongs to the tetrahydrofolate dehydrogenase/cyclohydrolase family.</text>
</comment>
<organism evidence="15 16">
    <name type="scientific">Paenibacillus rhizosphaerae</name>
    <dbReference type="NCBI Taxonomy" id="297318"/>
    <lineage>
        <taxon>Bacteria</taxon>
        <taxon>Bacillati</taxon>
        <taxon>Bacillota</taxon>
        <taxon>Bacilli</taxon>
        <taxon>Bacillales</taxon>
        <taxon>Paenibacillaceae</taxon>
        <taxon>Paenibacillus</taxon>
    </lineage>
</organism>
<dbReference type="FunFam" id="3.40.50.720:FF:000094">
    <property type="entry name" value="Bifunctional protein FolD"/>
    <property type="match status" value="1"/>
</dbReference>
<proteinExistence type="inferred from homology"/>
<dbReference type="RefSeq" id="WP_076170019.1">
    <property type="nucleotide sequence ID" value="NZ_MRTP01000002.1"/>
</dbReference>
<dbReference type="Pfam" id="PF02882">
    <property type="entry name" value="THF_DHG_CYH_C"/>
    <property type="match status" value="1"/>
</dbReference>
<dbReference type="PANTHER" id="PTHR48099">
    <property type="entry name" value="C-1-TETRAHYDROFOLATE SYNTHASE, CYTOPLASMIC-RELATED"/>
    <property type="match status" value="1"/>
</dbReference>
<keyword evidence="4 12" id="KW-0658">Purine biosynthesis</keyword>
<dbReference type="HAMAP" id="MF_01576">
    <property type="entry name" value="THF_DHG_CYH"/>
    <property type="match status" value="1"/>
</dbReference>
<dbReference type="EMBL" id="MRTP01000002">
    <property type="protein sequence ID" value="OMF55627.1"/>
    <property type="molecule type" value="Genomic_DNA"/>
</dbReference>
<dbReference type="GO" id="GO:0005829">
    <property type="term" value="C:cytosol"/>
    <property type="evidence" value="ECO:0007669"/>
    <property type="project" value="TreeGrafter"/>
</dbReference>
<dbReference type="GO" id="GO:0009086">
    <property type="term" value="P:methionine biosynthetic process"/>
    <property type="evidence" value="ECO:0007669"/>
    <property type="project" value="UniProtKB-KW"/>
</dbReference>
<evidence type="ECO:0000259" key="13">
    <source>
        <dbReference type="Pfam" id="PF00763"/>
    </source>
</evidence>
<dbReference type="NCBIfam" id="NF008058">
    <property type="entry name" value="PRK10792.1"/>
    <property type="match status" value="1"/>
</dbReference>
<evidence type="ECO:0000256" key="6">
    <source>
        <dbReference type="ARBA" id="ARBA00022857"/>
    </source>
</evidence>
<evidence type="ECO:0000313" key="16">
    <source>
        <dbReference type="Proteomes" id="UP000187172"/>
    </source>
</evidence>
<dbReference type="STRING" id="297318.BK138_13285"/>
<evidence type="ECO:0000256" key="3">
    <source>
        <dbReference type="ARBA" id="ARBA00022605"/>
    </source>
</evidence>
<reference evidence="15 16" key="1">
    <citation type="submission" date="2016-11" db="EMBL/GenBank/DDBJ databases">
        <title>Paenibacillus species isolates.</title>
        <authorList>
            <person name="Beno S.M."/>
        </authorList>
    </citation>
    <scope>NUCLEOTIDE SEQUENCE [LARGE SCALE GENOMIC DNA]</scope>
    <source>
        <strain evidence="15 16">FSL R5-0378</strain>
    </source>
</reference>
<comment type="catalytic activity">
    <reaction evidence="12">
        <text>(6R)-5,10-methylene-5,6,7,8-tetrahydrofolate + NADP(+) = (6R)-5,10-methenyltetrahydrofolate + NADPH</text>
        <dbReference type="Rhea" id="RHEA:22812"/>
        <dbReference type="ChEBI" id="CHEBI:15636"/>
        <dbReference type="ChEBI" id="CHEBI:57455"/>
        <dbReference type="ChEBI" id="CHEBI:57783"/>
        <dbReference type="ChEBI" id="CHEBI:58349"/>
        <dbReference type="EC" id="1.5.1.5"/>
    </reaction>
</comment>
<evidence type="ECO:0000313" key="15">
    <source>
        <dbReference type="EMBL" id="OMF55627.1"/>
    </source>
</evidence>
<evidence type="ECO:0000256" key="5">
    <source>
        <dbReference type="ARBA" id="ARBA00022801"/>
    </source>
</evidence>
<dbReference type="CDD" id="cd01080">
    <property type="entry name" value="NAD_bind_m-THF_DH_Cyclohyd"/>
    <property type="match status" value="1"/>
</dbReference>
<name>A0A1R1EUY1_9BACL</name>
<comment type="pathway">
    <text evidence="1 12">One-carbon metabolism; tetrahydrofolate interconversion.</text>
</comment>
<dbReference type="GO" id="GO:0000105">
    <property type="term" value="P:L-histidine biosynthetic process"/>
    <property type="evidence" value="ECO:0007669"/>
    <property type="project" value="UniProtKB-KW"/>
</dbReference>
<comment type="function">
    <text evidence="12">Catalyzes the oxidation of 5,10-methylenetetrahydrofolate to 5,10-methenyltetrahydrofolate and then the hydrolysis of 5,10-methenyltetrahydrofolate to 10-formyltetrahydrofolate.</text>
</comment>
<dbReference type="InterPro" id="IPR036291">
    <property type="entry name" value="NAD(P)-bd_dom_sf"/>
</dbReference>
<dbReference type="EC" id="3.5.4.9" evidence="12"/>
<dbReference type="InterPro" id="IPR046346">
    <property type="entry name" value="Aminoacid_DH-like_N_sf"/>
</dbReference>
<dbReference type="SUPFAM" id="SSF53223">
    <property type="entry name" value="Aminoacid dehydrogenase-like, N-terminal domain"/>
    <property type="match status" value="1"/>
</dbReference>
<feature type="domain" description="Tetrahydrofolate dehydrogenase/cyclohydrolase catalytic" evidence="13">
    <location>
        <begin position="6"/>
        <end position="120"/>
    </location>
</feature>
<dbReference type="Proteomes" id="UP000187172">
    <property type="component" value="Unassembled WGS sequence"/>
</dbReference>
<dbReference type="GO" id="GO:0004477">
    <property type="term" value="F:methenyltetrahydrofolate cyclohydrolase activity"/>
    <property type="evidence" value="ECO:0007669"/>
    <property type="project" value="UniProtKB-UniRule"/>
</dbReference>
<comment type="caution">
    <text evidence="15">The sequence shown here is derived from an EMBL/GenBank/DDBJ whole genome shotgun (WGS) entry which is preliminary data.</text>
</comment>
<dbReference type="InterPro" id="IPR020630">
    <property type="entry name" value="THF_DH/CycHdrlase_cat_dom"/>
</dbReference>
<keyword evidence="2 12" id="KW-0554">One-carbon metabolism</keyword>
<evidence type="ECO:0000259" key="14">
    <source>
        <dbReference type="Pfam" id="PF02882"/>
    </source>
</evidence>
<evidence type="ECO:0000256" key="2">
    <source>
        <dbReference type="ARBA" id="ARBA00022563"/>
    </source>
</evidence>
<dbReference type="PRINTS" id="PR00085">
    <property type="entry name" value="THFDHDRGNASE"/>
</dbReference>
<keyword evidence="9 12" id="KW-0486">Methionine biosynthesis</keyword>
<keyword evidence="5 12" id="KW-0378">Hydrolase</keyword>